<comment type="caution">
    <text evidence="1">The sequence shown here is derived from an EMBL/GenBank/DDBJ whole genome shotgun (WGS) entry which is preliminary data.</text>
</comment>
<accession>A0A5M8FT90</accession>
<dbReference type="Proteomes" id="UP000322981">
    <property type="component" value="Unassembled WGS sequence"/>
</dbReference>
<evidence type="ECO:0000313" key="2">
    <source>
        <dbReference type="Proteomes" id="UP000322981"/>
    </source>
</evidence>
<dbReference type="AlphaFoldDB" id="A0A5M8FT90"/>
<proteinExistence type="predicted"/>
<reference evidence="1 2" key="1">
    <citation type="submission" date="2019-09" db="EMBL/GenBank/DDBJ databases">
        <title>Whole-genome sequence of the purple sulfur bacterium Thiohalocapsa marina DSM 19078.</title>
        <authorList>
            <person name="Kyndt J.A."/>
            <person name="Meyer T.E."/>
        </authorList>
    </citation>
    <scope>NUCLEOTIDE SEQUENCE [LARGE SCALE GENOMIC DNA]</scope>
    <source>
        <strain evidence="1 2">DSM 19078</strain>
    </source>
</reference>
<sequence>MNDYAEVVVLVEGRTEKIFAEKILAPYLASQRVYLTPVILSKQGQKGGDVRFSRAKNDIGEHLKQRSDTWVSTLVDYYGIKPDWPGFAASKALTDHAQKAATMNQATMAEIARLFPDCQPKTRFIPYVSMHETEALYFSDPACLASNLGVRQQRIDAILNECGEPERINDRPETAPSKRLGQLANRFKKTTTGIAIAEQIGISRMRAACPIFDGWIAQISALAGGAHGQA</sequence>
<dbReference type="RefSeq" id="WP_150090522.1">
    <property type="nucleotide sequence ID" value="NZ_VWXX01000003.1"/>
</dbReference>
<evidence type="ECO:0000313" key="1">
    <source>
        <dbReference type="EMBL" id="KAA6186996.1"/>
    </source>
</evidence>
<keyword evidence="2" id="KW-1185">Reference proteome</keyword>
<dbReference type="InterPro" id="IPR025455">
    <property type="entry name" value="DUF4276"/>
</dbReference>
<protein>
    <submittedName>
        <fullName evidence="1">DUF4276 family protein</fullName>
    </submittedName>
</protein>
<gene>
    <name evidence="1" type="ORF">F2Q65_03660</name>
</gene>
<dbReference type="Pfam" id="PF14103">
    <property type="entry name" value="DUF4276"/>
    <property type="match status" value="1"/>
</dbReference>
<name>A0A5M8FT90_9GAMM</name>
<dbReference type="OrthoDB" id="9801478at2"/>
<organism evidence="1 2">
    <name type="scientific">Thiohalocapsa marina</name>
    <dbReference type="NCBI Taxonomy" id="424902"/>
    <lineage>
        <taxon>Bacteria</taxon>
        <taxon>Pseudomonadati</taxon>
        <taxon>Pseudomonadota</taxon>
        <taxon>Gammaproteobacteria</taxon>
        <taxon>Chromatiales</taxon>
        <taxon>Chromatiaceae</taxon>
        <taxon>Thiohalocapsa</taxon>
    </lineage>
</organism>
<dbReference type="EMBL" id="VWXX01000003">
    <property type="protein sequence ID" value="KAA6186996.1"/>
    <property type="molecule type" value="Genomic_DNA"/>
</dbReference>